<evidence type="ECO:0000313" key="3">
    <source>
        <dbReference type="Proteomes" id="UP000294749"/>
    </source>
</evidence>
<evidence type="ECO:0000259" key="1">
    <source>
        <dbReference type="Pfam" id="PF01575"/>
    </source>
</evidence>
<dbReference type="InterPro" id="IPR002539">
    <property type="entry name" value="MaoC-like_dom"/>
</dbReference>
<proteinExistence type="predicted"/>
<keyword evidence="3" id="KW-1185">Reference proteome</keyword>
<comment type="caution">
    <text evidence="2">The sequence shown here is derived from an EMBL/GenBank/DDBJ whole genome shotgun (WGS) entry which is preliminary data.</text>
</comment>
<dbReference type="InterPro" id="IPR029069">
    <property type="entry name" value="HotDog_dom_sf"/>
</dbReference>
<dbReference type="PANTHER" id="PTHR42993">
    <property type="entry name" value="MAOC-LIKE DEHYDRATASE DOMAIN-CONTAINING PROTEIN"/>
    <property type="match status" value="1"/>
</dbReference>
<feature type="domain" description="MaoC-like" evidence="1">
    <location>
        <begin position="26"/>
        <end position="132"/>
    </location>
</feature>
<dbReference type="EMBL" id="SOAY01000014">
    <property type="protein sequence ID" value="TDT40421.1"/>
    <property type="molecule type" value="Genomic_DNA"/>
</dbReference>
<dbReference type="InterPro" id="IPR039375">
    <property type="entry name" value="NodN-like"/>
</dbReference>
<dbReference type="SUPFAM" id="SSF54637">
    <property type="entry name" value="Thioesterase/thiol ester dehydrase-isomerase"/>
    <property type="match status" value="1"/>
</dbReference>
<dbReference type="Gene3D" id="3.10.129.10">
    <property type="entry name" value="Hotdog Thioesterase"/>
    <property type="match status" value="1"/>
</dbReference>
<organism evidence="2 3">
    <name type="scientific">Maribacter spongiicola</name>
    <dbReference type="NCBI Taxonomy" id="1206753"/>
    <lineage>
        <taxon>Bacteria</taxon>
        <taxon>Pseudomonadati</taxon>
        <taxon>Bacteroidota</taxon>
        <taxon>Flavobacteriia</taxon>
        <taxon>Flavobacteriales</taxon>
        <taxon>Flavobacteriaceae</taxon>
        <taxon>Maribacter</taxon>
    </lineage>
</organism>
<dbReference type="CDD" id="cd03450">
    <property type="entry name" value="NodN"/>
    <property type="match status" value="1"/>
</dbReference>
<dbReference type="AlphaFoldDB" id="A0A4R7JQF3"/>
<name>A0A4R7JQF3_9FLAO</name>
<dbReference type="Proteomes" id="UP000294749">
    <property type="component" value="Unassembled WGS sequence"/>
</dbReference>
<dbReference type="Pfam" id="PF01575">
    <property type="entry name" value="MaoC_dehydratas"/>
    <property type="match status" value="1"/>
</dbReference>
<gene>
    <name evidence="2" type="ORF">CLV90_3268</name>
</gene>
<dbReference type="PANTHER" id="PTHR42993:SF1">
    <property type="entry name" value="MAOC-LIKE DEHYDRATASE DOMAIN-CONTAINING PROTEIN"/>
    <property type="match status" value="1"/>
</dbReference>
<accession>A0A4R7JQF3</accession>
<sequence>MAELQDNNMTKLEIENFEEFKKLEGKQLPDGDWMTVTQEMINDFAKATGDFQWIHIDVEKAKKHSPFKKPVAHGFMSVSLLSKMLEGSIHVKSAQMGVNYGLNKVRFPSPVLVDSRLRLVGSISNIKNYGDTGLKVTWNCTIEIEGSEKPACVAEFLSLMFE</sequence>
<evidence type="ECO:0000313" key="2">
    <source>
        <dbReference type="EMBL" id="TDT40421.1"/>
    </source>
</evidence>
<reference evidence="2 3" key="1">
    <citation type="submission" date="2019-03" db="EMBL/GenBank/DDBJ databases">
        <title>Genomic Encyclopedia of Archaeal and Bacterial Type Strains, Phase II (KMG-II): from individual species to whole genera.</title>
        <authorList>
            <person name="Goeker M."/>
        </authorList>
    </citation>
    <scope>NUCLEOTIDE SEQUENCE [LARGE SCALE GENOMIC DNA]</scope>
    <source>
        <strain evidence="2 3">DSM 25233</strain>
    </source>
</reference>
<protein>
    <submittedName>
        <fullName evidence="2">Acyl dehydratase</fullName>
    </submittedName>
</protein>